<sequence>MIRIANTSHNNDPFPACNATIAEIVSTAELQNVLSSQQPYII</sequence>
<evidence type="ECO:0000313" key="2">
    <source>
        <dbReference type="Proteomes" id="UP000019438"/>
    </source>
</evidence>
<dbReference type="EMBL" id="CP003181">
    <property type="protein sequence ID" value="AHJ62080.1"/>
    <property type="molecule type" value="Genomic_DNA"/>
</dbReference>
<protein>
    <submittedName>
        <fullName evidence="1">Uncharacterized protein</fullName>
    </submittedName>
</protein>
<gene>
    <name evidence="1" type="ORF">GbCGDNIH3_7188</name>
</gene>
<dbReference type="KEGG" id="gbc:GbCGDNIH3_7188"/>
<name>A0AAN0RC38_9PROT</name>
<dbReference type="Proteomes" id="UP000019438">
    <property type="component" value="Chromosome"/>
</dbReference>
<proteinExistence type="predicted"/>
<evidence type="ECO:0000313" key="1">
    <source>
        <dbReference type="EMBL" id="AHJ62080.1"/>
    </source>
</evidence>
<reference evidence="2" key="1">
    <citation type="submission" date="2012-06" db="EMBL/GenBank/DDBJ databases">
        <title>Genome analysis of multiple Granulibacter bethesdensis isolates demonstrates substantial genome diversity.</title>
        <authorList>
            <person name="Greenberg D.E."/>
            <person name="Porcella S.F."/>
            <person name="Zarember K."/>
            <person name="Zelazny A.M."/>
            <person name="Bruno D."/>
            <person name="Martens C."/>
            <person name="Barbian K.D."/>
            <person name="Jaske E."/>
            <person name="Holland S.M."/>
        </authorList>
    </citation>
    <scope>NUCLEOTIDE SEQUENCE [LARGE SCALE GENOMIC DNA]</scope>
    <source>
        <strain evidence="2">CGDNIH3</strain>
    </source>
</reference>
<organism evidence="1 2">
    <name type="scientific">Granulibacter bethesdensis</name>
    <dbReference type="NCBI Taxonomy" id="364410"/>
    <lineage>
        <taxon>Bacteria</taxon>
        <taxon>Pseudomonadati</taxon>
        <taxon>Pseudomonadota</taxon>
        <taxon>Alphaproteobacteria</taxon>
        <taxon>Acetobacterales</taxon>
        <taxon>Acetobacteraceae</taxon>
        <taxon>Granulibacter</taxon>
    </lineage>
</organism>
<accession>A0AAN0RC38</accession>
<dbReference type="AlphaFoldDB" id="A0AAN0RC38"/>